<evidence type="ECO:0000256" key="2">
    <source>
        <dbReference type="ARBA" id="ARBA00022679"/>
    </source>
</evidence>
<evidence type="ECO:0000256" key="3">
    <source>
        <dbReference type="SAM" id="MobiDB-lite"/>
    </source>
</evidence>
<dbReference type="Proteomes" id="UP000555728">
    <property type="component" value="Unassembled WGS sequence"/>
</dbReference>
<feature type="domain" description="Glycosyltransferase subfamily 4-like N-terminal" evidence="4">
    <location>
        <begin position="23"/>
        <end position="207"/>
    </location>
</feature>
<dbReference type="PANTHER" id="PTHR12526:SF510">
    <property type="entry name" value="D-INOSITOL 3-PHOSPHATE GLYCOSYLTRANSFERASE"/>
    <property type="match status" value="1"/>
</dbReference>
<dbReference type="EMBL" id="JACIGI010000004">
    <property type="protein sequence ID" value="MBB4284909.1"/>
    <property type="molecule type" value="Genomic_DNA"/>
</dbReference>
<evidence type="ECO:0000259" key="4">
    <source>
        <dbReference type="Pfam" id="PF13579"/>
    </source>
</evidence>
<keyword evidence="2 5" id="KW-0808">Transferase</keyword>
<dbReference type="InterPro" id="IPR028098">
    <property type="entry name" value="Glyco_trans_4-like_N"/>
</dbReference>
<dbReference type="PANTHER" id="PTHR12526">
    <property type="entry name" value="GLYCOSYLTRANSFERASE"/>
    <property type="match status" value="1"/>
</dbReference>
<name>A0A7W6WJQ6_9PROT</name>
<gene>
    <name evidence="5" type="ORF">GGD88_000623</name>
</gene>
<dbReference type="Gene3D" id="3.40.50.2000">
    <property type="entry name" value="Glycogen Phosphorylase B"/>
    <property type="match status" value="2"/>
</dbReference>
<protein>
    <submittedName>
        <fullName evidence="5">Glycosyltransferase involved in cell wall biosynthesis</fullName>
    </submittedName>
</protein>
<keyword evidence="6" id="KW-1185">Reference proteome</keyword>
<sequence length="708" mass="75123">MSQETGARICLVTTEILGVTRTGGIATMLSALADLLVAEGHAVTVLCVNGPRAMDGTFADWVAHYRRRGVTLAALPAPGTDPLAPVMAGVWVRGTLARRWAVLAWLAARRFDLVHFNDWGGDALLCGRARRQGLALGTTRLVLGLHGASDWTLIGNDTPLDDLTRLIQIEMERAAPSLMDAVWAPGPFMPGWLARRGAPVPGVRILPQLVPDPGPRRPSRPATPVTELVLFGRLEDRKGLPVLFDALDRLTTAPGPHPTRVTFLGRAATVHGEPAGRVIARRAAAWPWPVSVLDTLDRDAALTRLQAPGCLALVLAPMENSPLTLHECLALGVPVLASATGGIPDLIAPEDRDRVLVPYAAPALAARLSAVLGTPFAPARPAAEAAAAAAAWRAWHRALLARPAALHGPQTHAPALFPVQAPANRACAAWAAALARVEDTEGPVCLLTDADHLDPDALPTVAAILVRTGADLLAPGWHEGTPPRLRLCLDSVPASACAVNLVAGPGLVLGPRARRVAVRDWDPDSGLWGLVALCVAAGLRHEAAPVSVLTRAPVWRDPSAALARAPRLWAGPAAARDADLLAATLAGTLAQTDPASNAQRGDAGTADPWRPAARRDRRRARALWRSWPWRMTRPLRNRRRRRHGLAPEPAEPPPLTAPGTASAVLWEILVSRSWALTAAPRAVASLLRRLRGSLRHAAGCIRSGRMDS</sequence>
<dbReference type="Pfam" id="PF13692">
    <property type="entry name" value="Glyco_trans_1_4"/>
    <property type="match status" value="1"/>
</dbReference>
<comment type="caution">
    <text evidence="5">The sequence shown here is derived from an EMBL/GenBank/DDBJ whole genome shotgun (WGS) entry which is preliminary data.</text>
</comment>
<feature type="region of interest" description="Disordered" evidence="3">
    <location>
        <begin position="592"/>
        <end position="614"/>
    </location>
</feature>
<evidence type="ECO:0000313" key="5">
    <source>
        <dbReference type="EMBL" id="MBB4284909.1"/>
    </source>
</evidence>
<accession>A0A7W6WJQ6</accession>
<organism evidence="5 6">
    <name type="scientific">Roseospira goensis</name>
    <dbReference type="NCBI Taxonomy" id="391922"/>
    <lineage>
        <taxon>Bacteria</taxon>
        <taxon>Pseudomonadati</taxon>
        <taxon>Pseudomonadota</taxon>
        <taxon>Alphaproteobacteria</taxon>
        <taxon>Rhodospirillales</taxon>
        <taxon>Rhodospirillaceae</taxon>
        <taxon>Roseospira</taxon>
    </lineage>
</organism>
<dbReference type="RefSeq" id="WP_184431623.1">
    <property type="nucleotide sequence ID" value="NZ_JACIGI010000004.1"/>
</dbReference>
<dbReference type="Pfam" id="PF13579">
    <property type="entry name" value="Glyco_trans_4_4"/>
    <property type="match status" value="1"/>
</dbReference>
<dbReference type="AlphaFoldDB" id="A0A7W6WJQ6"/>
<evidence type="ECO:0000313" key="6">
    <source>
        <dbReference type="Proteomes" id="UP000555728"/>
    </source>
</evidence>
<proteinExistence type="predicted"/>
<keyword evidence="1" id="KW-0328">Glycosyltransferase</keyword>
<reference evidence="5 6" key="1">
    <citation type="submission" date="2020-08" db="EMBL/GenBank/DDBJ databases">
        <title>Genome sequencing of Purple Non-Sulfur Bacteria from various extreme environments.</title>
        <authorList>
            <person name="Mayer M."/>
        </authorList>
    </citation>
    <scope>NUCLEOTIDE SEQUENCE [LARGE SCALE GENOMIC DNA]</scope>
    <source>
        <strain evidence="5 6">JA135</strain>
    </source>
</reference>
<evidence type="ECO:0000256" key="1">
    <source>
        <dbReference type="ARBA" id="ARBA00022676"/>
    </source>
</evidence>
<dbReference type="CDD" id="cd03801">
    <property type="entry name" value="GT4_PimA-like"/>
    <property type="match status" value="1"/>
</dbReference>
<dbReference type="GO" id="GO:0016757">
    <property type="term" value="F:glycosyltransferase activity"/>
    <property type="evidence" value="ECO:0007669"/>
    <property type="project" value="UniProtKB-KW"/>
</dbReference>
<dbReference type="SUPFAM" id="SSF53756">
    <property type="entry name" value="UDP-Glycosyltransferase/glycogen phosphorylase"/>
    <property type="match status" value="1"/>
</dbReference>